<keyword evidence="3" id="KW-1185">Reference proteome</keyword>
<name>A0A4Y7RPU4_COPMI</name>
<gene>
    <name evidence="2" type="ORF">FA13DRAFT_1722178</name>
</gene>
<accession>A0A4Y7RPU4</accession>
<feature type="compositionally biased region" description="Polar residues" evidence="1">
    <location>
        <begin position="1"/>
        <end position="11"/>
    </location>
</feature>
<feature type="region of interest" description="Disordered" evidence="1">
    <location>
        <begin position="1"/>
        <end position="23"/>
    </location>
</feature>
<evidence type="ECO:0000313" key="3">
    <source>
        <dbReference type="Proteomes" id="UP000298030"/>
    </source>
</evidence>
<evidence type="ECO:0000313" key="2">
    <source>
        <dbReference type="EMBL" id="TEB10760.1"/>
    </source>
</evidence>
<dbReference type="Proteomes" id="UP000298030">
    <property type="component" value="Unassembled WGS sequence"/>
</dbReference>
<comment type="caution">
    <text evidence="2">The sequence shown here is derived from an EMBL/GenBank/DDBJ whole genome shotgun (WGS) entry which is preliminary data.</text>
</comment>
<evidence type="ECO:0000256" key="1">
    <source>
        <dbReference type="SAM" id="MobiDB-lite"/>
    </source>
</evidence>
<proteinExistence type="predicted"/>
<sequence length="149" mass="16785">MSNSGQPSQSCKGRKEHRKSNRYSVGRRLSAQAALTLRPWSASVDMIWGSASFDATINDEQYRGQPGYLGFVFRQCSEHVNPGNALDAEADMIFKYSLLEQGKMAERSMACDSSESLPLLEVVFSWEYSRVQKKQNERSYGVERGDEEG</sequence>
<protein>
    <submittedName>
        <fullName evidence="2">Uncharacterized protein</fullName>
    </submittedName>
</protein>
<feature type="compositionally biased region" description="Basic residues" evidence="1">
    <location>
        <begin position="12"/>
        <end position="21"/>
    </location>
</feature>
<dbReference type="EMBL" id="QPFP01000461">
    <property type="protein sequence ID" value="TEB10760.1"/>
    <property type="molecule type" value="Genomic_DNA"/>
</dbReference>
<dbReference type="AlphaFoldDB" id="A0A4Y7RPU4"/>
<reference evidence="2 3" key="1">
    <citation type="journal article" date="2019" name="Nat. Ecol. Evol.">
        <title>Megaphylogeny resolves global patterns of mushroom evolution.</title>
        <authorList>
            <person name="Varga T."/>
            <person name="Krizsan K."/>
            <person name="Foldi C."/>
            <person name="Dima B."/>
            <person name="Sanchez-Garcia M."/>
            <person name="Sanchez-Ramirez S."/>
            <person name="Szollosi G.J."/>
            <person name="Szarkandi J.G."/>
            <person name="Papp V."/>
            <person name="Albert L."/>
            <person name="Andreopoulos W."/>
            <person name="Angelini C."/>
            <person name="Antonin V."/>
            <person name="Barry K.W."/>
            <person name="Bougher N.L."/>
            <person name="Buchanan P."/>
            <person name="Buyck B."/>
            <person name="Bense V."/>
            <person name="Catcheside P."/>
            <person name="Chovatia M."/>
            <person name="Cooper J."/>
            <person name="Damon W."/>
            <person name="Desjardin D."/>
            <person name="Finy P."/>
            <person name="Geml J."/>
            <person name="Haridas S."/>
            <person name="Hughes K."/>
            <person name="Justo A."/>
            <person name="Karasinski D."/>
            <person name="Kautmanova I."/>
            <person name="Kiss B."/>
            <person name="Kocsube S."/>
            <person name="Kotiranta H."/>
            <person name="LaButti K.M."/>
            <person name="Lechner B.E."/>
            <person name="Liimatainen K."/>
            <person name="Lipzen A."/>
            <person name="Lukacs Z."/>
            <person name="Mihaltcheva S."/>
            <person name="Morgado L.N."/>
            <person name="Niskanen T."/>
            <person name="Noordeloos M.E."/>
            <person name="Ohm R.A."/>
            <person name="Ortiz-Santana B."/>
            <person name="Ovrebo C."/>
            <person name="Racz N."/>
            <person name="Riley R."/>
            <person name="Savchenko A."/>
            <person name="Shiryaev A."/>
            <person name="Soop K."/>
            <person name="Spirin V."/>
            <person name="Szebenyi C."/>
            <person name="Tomsovsky M."/>
            <person name="Tulloss R.E."/>
            <person name="Uehling J."/>
            <person name="Grigoriev I.V."/>
            <person name="Vagvolgyi C."/>
            <person name="Papp T."/>
            <person name="Martin F.M."/>
            <person name="Miettinen O."/>
            <person name="Hibbett D.S."/>
            <person name="Nagy L.G."/>
        </authorList>
    </citation>
    <scope>NUCLEOTIDE SEQUENCE [LARGE SCALE GENOMIC DNA]</scope>
    <source>
        <strain evidence="2 3">FP101781</strain>
    </source>
</reference>
<organism evidence="2 3">
    <name type="scientific">Coprinellus micaceus</name>
    <name type="common">Glistening ink-cap mushroom</name>
    <name type="synonym">Coprinus micaceus</name>
    <dbReference type="NCBI Taxonomy" id="71717"/>
    <lineage>
        <taxon>Eukaryota</taxon>
        <taxon>Fungi</taxon>
        <taxon>Dikarya</taxon>
        <taxon>Basidiomycota</taxon>
        <taxon>Agaricomycotina</taxon>
        <taxon>Agaricomycetes</taxon>
        <taxon>Agaricomycetidae</taxon>
        <taxon>Agaricales</taxon>
        <taxon>Agaricineae</taxon>
        <taxon>Psathyrellaceae</taxon>
        <taxon>Coprinellus</taxon>
    </lineage>
</organism>